<feature type="compositionally biased region" description="Low complexity" evidence="1">
    <location>
        <begin position="57"/>
        <end position="72"/>
    </location>
</feature>
<gene>
    <name evidence="3 4" type="primary">CUNH5orf47</name>
</gene>
<dbReference type="GeneID" id="109263674"/>
<evidence type="ECO:0000313" key="4">
    <source>
        <dbReference type="RefSeq" id="XP_053763077.1"/>
    </source>
</evidence>
<feature type="region of interest" description="Disordered" evidence="1">
    <location>
        <begin position="32"/>
        <end position="93"/>
    </location>
</feature>
<dbReference type="InterPro" id="IPR031464">
    <property type="entry name" value="DUF4680"/>
</dbReference>
<dbReference type="Proteomes" id="UP001165780">
    <property type="component" value="Unplaced"/>
</dbReference>
<dbReference type="PANTHER" id="PTHR38655:SF1">
    <property type="entry name" value="SIMILAR TO RIKEN CDNA 4930524B15"/>
    <property type="match status" value="1"/>
</dbReference>
<sequence>MAAAGREQERDLARFVYVTRFGSHRCGGVLQLGRRRARGGGSTGRGAGCSPEEPRAAARAGAELAPGPRAPAAAPPAPASSARSGPRAAARAGLTQKNLAKQFDFPIPLHEASKVMKKKKKVRVWNKVYKVISRILEENAKYRLRLKYQQLPSESKLTQLIV</sequence>
<proteinExistence type="predicted"/>
<organism evidence="2 3">
    <name type="scientific">Panthera pardus</name>
    <name type="common">Leopard</name>
    <name type="synonym">Felis pardus</name>
    <dbReference type="NCBI Taxonomy" id="9691"/>
    <lineage>
        <taxon>Eukaryota</taxon>
        <taxon>Metazoa</taxon>
        <taxon>Chordata</taxon>
        <taxon>Craniata</taxon>
        <taxon>Vertebrata</taxon>
        <taxon>Euteleostomi</taxon>
        <taxon>Mammalia</taxon>
        <taxon>Eutheria</taxon>
        <taxon>Laurasiatheria</taxon>
        <taxon>Carnivora</taxon>
        <taxon>Feliformia</taxon>
        <taxon>Felidae</taxon>
        <taxon>Pantherinae</taxon>
        <taxon>Panthera</taxon>
    </lineage>
</organism>
<dbReference type="AlphaFoldDB" id="A0A9W2VWX0"/>
<protein>
    <submittedName>
        <fullName evidence="3 4">Uncharacterized protein C5orf47 homolog</fullName>
    </submittedName>
</protein>
<dbReference type="RefSeq" id="XP_053763076.1">
    <property type="nucleotide sequence ID" value="XM_053907101.1"/>
</dbReference>
<evidence type="ECO:0000313" key="2">
    <source>
        <dbReference type="Proteomes" id="UP001165780"/>
    </source>
</evidence>
<keyword evidence="2" id="KW-1185">Reference proteome</keyword>
<dbReference type="RefSeq" id="XP_053763077.1">
    <property type="nucleotide sequence ID" value="XM_053907102.1"/>
</dbReference>
<evidence type="ECO:0000313" key="3">
    <source>
        <dbReference type="RefSeq" id="XP_053763076.1"/>
    </source>
</evidence>
<name>A0A9W2VWX0_PANPR</name>
<evidence type="ECO:0000256" key="1">
    <source>
        <dbReference type="SAM" id="MobiDB-lite"/>
    </source>
</evidence>
<dbReference type="CTD" id="136047764"/>
<accession>A0A9W2VWX0</accession>
<reference evidence="3 4" key="1">
    <citation type="submission" date="2025-04" db="UniProtKB">
        <authorList>
            <consortium name="RefSeq"/>
        </authorList>
    </citation>
    <scope>IDENTIFICATION</scope>
    <source>
        <tissue evidence="3 4">Whole blood</tissue>
    </source>
</reference>
<feature type="compositionally biased region" description="Low complexity" evidence="1">
    <location>
        <begin position="79"/>
        <end position="93"/>
    </location>
</feature>
<dbReference type="PANTHER" id="PTHR38655">
    <property type="entry name" value="SIMILAR TO RIKEN CDNA 4930524B15"/>
    <property type="match status" value="1"/>
</dbReference>
<dbReference type="Pfam" id="PF15730">
    <property type="entry name" value="DUF4680"/>
    <property type="match status" value="1"/>
</dbReference>